<dbReference type="EMBL" id="MN740410">
    <property type="protein sequence ID" value="QHU05267.1"/>
    <property type="molecule type" value="Genomic_DNA"/>
</dbReference>
<feature type="region of interest" description="Disordered" evidence="1">
    <location>
        <begin position="1"/>
        <end position="22"/>
    </location>
</feature>
<organism evidence="2">
    <name type="scientific">viral metagenome</name>
    <dbReference type="NCBI Taxonomy" id="1070528"/>
    <lineage>
        <taxon>unclassified sequences</taxon>
        <taxon>metagenomes</taxon>
        <taxon>organismal metagenomes</taxon>
    </lineage>
</organism>
<evidence type="ECO:0000313" key="2">
    <source>
        <dbReference type="EMBL" id="QHU05267.1"/>
    </source>
</evidence>
<protein>
    <submittedName>
        <fullName evidence="2">Uncharacterized protein</fullName>
    </submittedName>
</protein>
<reference evidence="2" key="1">
    <citation type="journal article" date="2020" name="Nature">
        <title>Giant virus diversity and host interactions through global metagenomics.</title>
        <authorList>
            <person name="Schulz F."/>
            <person name="Roux S."/>
            <person name="Paez-Espino D."/>
            <person name="Jungbluth S."/>
            <person name="Walsh D.A."/>
            <person name="Denef V.J."/>
            <person name="McMahon K.D."/>
            <person name="Konstantinidis K.T."/>
            <person name="Eloe-Fadrosh E.A."/>
            <person name="Kyrpides N.C."/>
            <person name="Woyke T."/>
        </authorList>
    </citation>
    <scope>NUCLEOTIDE SEQUENCE</scope>
    <source>
        <strain evidence="2">GVMAG-M-3300027734-16</strain>
    </source>
</reference>
<dbReference type="AlphaFoldDB" id="A0A6C0JLC6"/>
<proteinExistence type="predicted"/>
<evidence type="ECO:0000256" key="1">
    <source>
        <dbReference type="SAM" id="MobiDB-lite"/>
    </source>
</evidence>
<feature type="compositionally biased region" description="Basic and acidic residues" evidence="1">
    <location>
        <begin position="13"/>
        <end position="22"/>
    </location>
</feature>
<name>A0A6C0JLC6_9ZZZZ</name>
<accession>A0A6C0JLC6</accession>
<sequence>MPKKNKSGYRSRGGKDDSNEALKVTKREAETLREFTALKLAGKIAGREFHVAKIMELSKKGRKLGAHGVFPISLNGSLDSKTYGVGKCLQFAGLASVLRPGDIVLTEPEGDIYMFHCRLKSLDQIALAIDLGAGCAAAFKEVDIFEHEAAAAEEAAQLDEIAAEINAEDGEKEDEVDLDDL</sequence>